<evidence type="ECO:0000256" key="1">
    <source>
        <dbReference type="SAM" id="Phobius"/>
    </source>
</evidence>
<proteinExistence type="predicted"/>
<dbReference type="InterPro" id="IPR005530">
    <property type="entry name" value="SPW"/>
</dbReference>
<sequence length="121" mass="14009">MRFISSHLHGVLDYFMLIILLASPWIFEFSDVQEAMIVPMATGVLILLMSLTTKYEFGVINLISLRIHLMIDILAGIILTMSPWLLGFRDWVFWPHFILGILLIFGGFFTHYGLRKTSFRT</sequence>
<evidence type="ECO:0000313" key="3">
    <source>
        <dbReference type="EMBL" id="MCH7410582.1"/>
    </source>
</evidence>
<organism evidence="3 4">
    <name type="scientific">Belliella filtrata</name>
    <dbReference type="NCBI Taxonomy" id="2923435"/>
    <lineage>
        <taxon>Bacteria</taxon>
        <taxon>Pseudomonadati</taxon>
        <taxon>Bacteroidota</taxon>
        <taxon>Cytophagia</taxon>
        <taxon>Cytophagales</taxon>
        <taxon>Cyclobacteriaceae</taxon>
        <taxon>Belliella</taxon>
    </lineage>
</organism>
<dbReference type="EMBL" id="JAKZGP010000041">
    <property type="protein sequence ID" value="MCH7410582.1"/>
    <property type="molecule type" value="Genomic_DNA"/>
</dbReference>
<dbReference type="RefSeq" id="WP_241348942.1">
    <property type="nucleotide sequence ID" value="NZ_JAKZGP010000041.1"/>
</dbReference>
<feature type="transmembrane region" description="Helical" evidence="1">
    <location>
        <begin position="36"/>
        <end position="55"/>
    </location>
</feature>
<name>A0ABS9V2D8_9BACT</name>
<dbReference type="Pfam" id="PF03779">
    <property type="entry name" value="SPW"/>
    <property type="match status" value="1"/>
</dbReference>
<keyword evidence="4" id="KW-1185">Reference proteome</keyword>
<keyword evidence="1" id="KW-0472">Membrane</keyword>
<accession>A0ABS9V2D8</accession>
<evidence type="ECO:0000313" key="4">
    <source>
        <dbReference type="Proteomes" id="UP001165489"/>
    </source>
</evidence>
<feature type="transmembrane region" description="Helical" evidence="1">
    <location>
        <begin position="92"/>
        <end position="114"/>
    </location>
</feature>
<keyword evidence="1" id="KW-0812">Transmembrane</keyword>
<comment type="caution">
    <text evidence="3">The sequence shown here is derived from an EMBL/GenBank/DDBJ whole genome shotgun (WGS) entry which is preliminary data.</text>
</comment>
<protein>
    <submittedName>
        <fullName evidence="3">SPW repeat protein</fullName>
    </submittedName>
</protein>
<feature type="transmembrane region" description="Helical" evidence="1">
    <location>
        <begin position="67"/>
        <end position="86"/>
    </location>
</feature>
<keyword evidence="1" id="KW-1133">Transmembrane helix</keyword>
<feature type="transmembrane region" description="Helical" evidence="1">
    <location>
        <begin position="12"/>
        <end position="30"/>
    </location>
</feature>
<gene>
    <name evidence="3" type="ORF">MM239_14335</name>
</gene>
<evidence type="ECO:0000259" key="2">
    <source>
        <dbReference type="Pfam" id="PF03779"/>
    </source>
</evidence>
<dbReference type="Proteomes" id="UP001165489">
    <property type="component" value="Unassembled WGS sequence"/>
</dbReference>
<feature type="domain" description="SPW repeat-containing integral membrane" evidence="2">
    <location>
        <begin position="9"/>
        <end position="105"/>
    </location>
</feature>
<reference evidence="3" key="1">
    <citation type="submission" date="2022-03" db="EMBL/GenBank/DDBJ databases">
        <title>De novo assembled genomes of Belliella spp. (Cyclobacteriaceae) strains.</title>
        <authorList>
            <person name="Szabo A."/>
            <person name="Korponai K."/>
            <person name="Felfoldi T."/>
        </authorList>
    </citation>
    <scope>NUCLEOTIDE SEQUENCE</scope>
    <source>
        <strain evidence="3">DSM 111904</strain>
    </source>
</reference>